<dbReference type="InterPro" id="IPR036179">
    <property type="entry name" value="Ig-like_dom_sf"/>
</dbReference>
<keyword evidence="6" id="KW-0393">Immunoglobulin domain</keyword>
<comment type="subcellular location">
    <subcellularLocation>
        <location evidence="1">Membrane</location>
    </subcellularLocation>
</comment>
<dbReference type="InterPro" id="IPR003599">
    <property type="entry name" value="Ig_sub"/>
</dbReference>
<dbReference type="SMART" id="SM00406">
    <property type="entry name" value="IGv"/>
    <property type="match status" value="1"/>
</dbReference>
<proteinExistence type="predicted"/>
<evidence type="ECO:0000259" key="7">
    <source>
        <dbReference type="PROSITE" id="PS50835"/>
    </source>
</evidence>
<dbReference type="InterPro" id="IPR007110">
    <property type="entry name" value="Ig-like_dom"/>
</dbReference>
<dbReference type="AlphaFoldDB" id="A0AAY4CY33"/>
<sequence>MRAKVRESKTMNRHNRPHLRSFLFTAPETFSLKVPTEPITVQSGSSVVLPCQVSPSFSVDDLGVSWYRPEAVNSPVLHYENRGIQEKASDPRYRGRATLTGDLAKGSVDLALENLTVADNGIYVCYVSSKTWYESAEVTLNIRSMFILPLHGTCSEGSCALTLLHHCVALLASLGSTDLIFLNICLNNLNE</sequence>
<dbReference type="Pfam" id="PF07686">
    <property type="entry name" value="V-set"/>
    <property type="match status" value="1"/>
</dbReference>
<reference evidence="8" key="3">
    <citation type="submission" date="2025-09" db="UniProtKB">
        <authorList>
            <consortium name="Ensembl"/>
        </authorList>
    </citation>
    <scope>IDENTIFICATION</scope>
</reference>
<evidence type="ECO:0000313" key="9">
    <source>
        <dbReference type="Proteomes" id="UP000694580"/>
    </source>
</evidence>
<dbReference type="GO" id="GO:0005102">
    <property type="term" value="F:signaling receptor binding"/>
    <property type="evidence" value="ECO:0007669"/>
    <property type="project" value="TreeGrafter"/>
</dbReference>
<dbReference type="FunFam" id="2.60.40.10:FF:000142">
    <property type="entry name" value="V-set domain-containing T-cell activation inhibitor 1"/>
    <property type="match status" value="1"/>
</dbReference>
<dbReference type="Ensembl" id="ENSDCDT00010047636.1">
    <property type="protein sequence ID" value="ENSDCDP00010038038.1"/>
    <property type="gene ID" value="ENSDCDG00010024660.1"/>
</dbReference>
<dbReference type="PANTHER" id="PTHR24100">
    <property type="entry name" value="BUTYROPHILIN"/>
    <property type="match status" value="1"/>
</dbReference>
<dbReference type="GO" id="GO:0050852">
    <property type="term" value="P:T cell receptor signaling pathway"/>
    <property type="evidence" value="ECO:0007669"/>
    <property type="project" value="TreeGrafter"/>
</dbReference>
<evidence type="ECO:0000313" key="8">
    <source>
        <dbReference type="Ensembl" id="ENSDCDP00010038038.1"/>
    </source>
</evidence>
<dbReference type="GeneTree" id="ENSGT01120000271914"/>
<dbReference type="Gene3D" id="2.60.40.10">
    <property type="entry name" value="Immunoglobulins"/>
    <property type="match status" value="1"/>
</dbReference>
<reference evidence="8" key="2">
    <citation type="submission" date="2025-08" db="UniProtKB">
        <authorList>
            <consortium name="Ensembl"/>
        </authorList>
    </citation>
    <scope>IDENTIFICATION</scope>
</reference>
<reference evidence="8 9" key="1">
    <citation type="submission" date="2020-06" db="EMBL/GenBank/DDBJ databases">
        <authorList>
            <consortium name="Wellcome Sanger Institute Data Sharing"/>
        </authorList>
    </citation>
    <scope>NUCLEOTIDE SEQUENCE [LARGE SCALE GENOMIC DNA]</scope>
</reference>
<dbReference type="SMART" id="SM00409">
    <property type="entry name" value="IG"/>
    <property type="match status" value="1"/>
</dbReference>
<evidence type="ECO:0000256" key="5">
    <source>
        <dbReference type="ARBA" id="ARBA00023180"/>
    </source>
</evidence>
<evidence type="ECO:0000256" key="6">
    <source>
        <dbReference type="ARBA" id="ARBA00023319"/>
    </source>
</evidence>
<keyword evidence="2" id="KW-0732">Signal</keyword>
<protein>
    <recommendedName>
        <fullName evidence="7">Ig-like domain-containing protein</fullName>
    </recommendedName>
</protein>
<dbReference type="GO" id="GO:0050863">
    <property type="term" value="P:regulation of T cell activation"/>
    <property type="evidence" value="ECO:0007669"/>
    <property type="project" value="UniProtKB-ARBA"/>
</dbReference>
<keyword evidence="5" id="KW-0325">Glycoprotein</keyword>
<feature type="domain" description="Ig-like" evidence="7">
    <location>
        <begin position="27"/>
        <end position="141"/>
    </location>
</feature>
<dbReference type="Proteomes" id="UP000694580">
    <property type="component" value="Chromosome 1"/>
</dbReference>
<dbReference type="InterPro" id="IPR050504">
    <property type="entry name" value="IgSF_BTN/MOG"/>
</dbReference>
<keyword evidence="4" id="KW-1015">Disulfide bond</keyword>
<dbReference type="GO" id="GO:1903037">
    <property type="term" value="P:regulation of leukocyte cell-cell adhesion"/>
    <property type="evidence" value="ECO:0007669"/>
    <property type="project" value="UniProtKB-ARBA"/>
</dbReference>
<evidence type="ECO:0000256" key="3">
    <source>
        <dbReference type="ARBA" id="ARBA00023136"/>
    </source>
</evidence>
<name>A0AAY4CY33_9TELE</name>
<evidence type="ECO:0000256" key="1">
    <source>
        <dbReference type="ARBA" id="ARBA00004370"/>
    </source>
</evidence>
<dbReference type="InterPro" id="IPR013106">
    <property type="entry name" value="Ig_V-set"/>
</dbReference>
<accession>A0AAY4CY33</accession>
<dbReference type="GO" id="GO:0009897">
    <property type="term" value="C:external side of plasma membrane"/>
    <property type="evidence" value="ECO:0007669"/>
    <property type="project" value="TreeGrafter"/>
</dbReference>
<keyword evidence="3" id="KW-0472">Membrane</keyword>
<dbReference type="SUPFAM" id="SSF48726">
    <property type="entry name" value="Immunoglobulin"/>
    <property type="match status" value="1"/>
</dbReference>
<organism evidence="8 9">
    <name type="scientific">Denticeps clupeoides</name>
    <name type="common">denticle herring</name>
    <dbReference type="NCBI Taxonomy" id="299321"/>
    <lineage>
        <taxon>Eukaryota</taxon>
        <taxon>Metazoa</taxon>
        <taxon>Chordata</taxon>
        <taxon>Craniata</taxon>
        <taxon>Vertebrata</taxon>
        <taxon>Euteleostomi</taxon>
        <taxon>Actinopterygii</taxon>
        <taxon>Neopterygii</taxon>
        <taxon>Teleostei</taxon>
        <taxon>Clupei</taxon>
        <taxon>Clupeiformes</taxon>
        <taxon>Denticipitoidei</taxon>
        <taxon>Denticipitidae</taxon>
        <taxon>Denticeps</taxon>
    </lineage>
</organism>
<dbReference type="PROSITE" id="PS50835">
    <property type="entry name" value="IG_LIKE"/>
    <property type="match status" value="1"/>
</dbReference>
<evidence type="ECO:0000256" key="2">
    <source>
        <dbReference type="ARBA" id="ARBA00022729"/>
    </source>
</evidence>
<evidence type="ECO:0000256" key="4">
    <source>
        <dbReference type="ARBA" id="ARBA00023157"/>
    </source>
</evidence>
<dbReference type="GO" id="GO:0001817">
    <property type="term" value="P:regulation of cytokine production"/>
    <property type="evidence" value="ECO:0007669"/>
    <property type="project" value="TreeGrafter"/>
</dbReference>
<keyword evidence="9" id="KW-1185">Reference proteome</keyword>
<dbReference type="InterPro" id="IPR013783">
    <property type="entry name" value="Ig-like_fold"/>
</dbReference>